<reference evidence="2 3" key="1">
    <citation type="submission" date="2015-01" db="EMBL/GenBank/DDBJ databases">
        <title>Lifestyle Evolution in Cyanobacterial Symbionts of Sponges.</title>
        <authorList>
            <person name="Burgsdorf I."/>
            <person name="Slaby B.M."/>
            <person name="Handley K.M."/>
            <person name="Haber M."/>
            <person name="Blom J."/>
            <person name="Marshall C.W."/>
            <person name="Gilbert J.A."/>
            <person name="Hentschel U."/>
            <person name="Steindler L."/>
        </authorList>
    </citation>
    <scope>NUCLEOTIDE SEQUENCE [LARGE SCALE GENOMIC DNA]</scope>
    <source>
        <strain evidence="2">142</strain>
    </source>
</reference>
<dbReference type="Proteomes" id="UP000035054">
    <property type="component" value="Unassembled WGS sequence"/>
</dbReference>
<sequence length="91" mass="10658">MPCQSRSLNLYSHYLFPHHLLTEEHLAESYQPNSNHENHETSKWQSDRSWRMGARWQLSGDRSVSLEGTRREAANDDGPEHGLMLRGALRW</sequence>
<protein>
    <submittedName>
        <fullName evidence="2">Uncharacterized protein</fullName>
    </submittedName>
</protein>
<gene>
    <name evidence="2" type="ORF">TH68_07530</name>
</gene>
<evidence type="ECO:0000256" key="1">
    <source>
        <dbReference type="SAM" id="MobiDB-lite"/>
    </source>
</evidence>
<dbReference type="AlphaFoldDB" id="A0A6N3X7G2"/>
<dbReference type="EMBL" id="JXUO01000250">
    <property type="protein sequence ID" value="KKZ12380.1"/>
    <property type="molecule type" value="Genomic_DNA"/>
</dbReference>
<feature type="compositionally biased region" description="Basic and acidic residues" evidence="1">
    <location>
        <begin position="36"/>
        <end position="50"/>
    </location>
</feature>
<feature type="compositionally biased region" description="Basic and acidic residues" evidence="1">
    <location>
        <begin position="68"/>
        <end position="80"/>
    </location>
</feature>
<evidence type="ECO:0000313" key="3">
    <source>
        <dbReference type="Proteomes" id="UP000035054"/>
    </source>
</evidence>
<comment type="caution">
    <text evidence="2">The sequence shown here is derived from an EMBL/GenBank/DDBJ whole genome shotgun (WGS) entry which is preliminary data.</text>
</comment>
<evidence type="ECO:0000313" key="2">
    <source>
        <dbReference type="EMBL" id="KKZ12380.1"/>
    </source>
</evidence>
<accession>A0A6N3X7G2</accession>
<proteinExistence type="predicted"/>
<feature type="region of interest" description="Disordered" evidence="1">
    <location>
        <begin position="27"/>
        <end position="91"/>
    </location>
</feature>
<organism evidence="2 3">
    <name type="scientific">Candidatus Synechococcus spongiarum 142</name>
    <dbReference type="NCBI Taxonomy" id="1608213"/>
    <lineage>
        <taxon>Bacteria</taxon>
        <taxon>Bacillati</taxon>
        <taxon>Cyanobacteriota</taxon>
        <taxon>Cyanophyceae</taxon>
        <taxon>Synechococcales</taxon>
        <taxon>Synechococcaceae</taxon>
        <taxon>Synechococcus</taxon>
    </lineage>
</organism>
<name>A0A6N3X7G2_9SYNE</name>